<feature type="region of interest" description="Disordered" evidence="1">
    <location>
        <begin position="83"/>
        <end position="113"/>
    </location>
</feature>
<evidence type="ECO:0000313" key="3">
    <source>
        <dbReference type="Proteomes" id="UP000566711"/>
    </source>
</evidence>
<name>A0A7W2EHY5_9BURK</name>
<evidence type="ECO:0000313" key="2">
    <source>
        <dbReference type="EMBL" id="MBA5606263.1"/>
    </source>
</evidence>
<dbReference type="EMBL" id="JACEZS010000010">
    <property type="protein sequence ID" value="MBA5606263.1"/>
    <property type="molecule type" value="Genomic_DNA"/>
</dbReference>
<dbReference type="RefSeq" id="WP_182218175.1">
    <property type="nucleotide sequence ID" value="NZ_JACEZS010000010.1"/>
</dbReference>
<dbReference type="Proteomes" id="UP000566711">
    <property type="component" value="Unassembled WGS sequence"/>
</dbReference>
<protein>
    <submittedName>
        <fullName evidence="2">Uncharacterized protein</fullName>
    </submittedName>
</protein>
<accession>A0A7W2EHY5</accession>
<keyword evidence="3" id="KW-1185">Reference proteome</keyword>
<feature type="compositionally biased region" description="Polar residues" evidence="1">
    <location>
        <begin position="97"/>
        <end position="106"/>
    </location>
</feature>
<evidence type="ECO:0000256" key="1">
    <source>
        <dbReference type="SAM" id="MobiDB-lite"/>
    </source>
</evidence>
<comment type="caution">
    <text evidence="2">The sequence shown here is derived from an EMBL/GenBank/DDBJ whole genome shotgun (WGS) entry which is preliminary data.</text>
</comment>
<organism evidence="2 3">
    <name type="scientific">Rugamonas fusca</name>
    <dbReference type="NCBI Taxonomy" id="2758568"/>
    <lineage>
        <taxon>Bacteria</taxon>
        <taxon>Pseudomonadati</taxon>
        <taxon>Pseudomonadota</taxon>
        <taxon>Betaproteobacteria</taxon>
        <taxon>Burkholderiales</taxon>
        <taxon>Oxalobacteraceae</taxon>
        <taxon>Telluria group</taxon>
        <taxon>Rugamonas</taxon>
    </lineage>
</organism>
<proteinExistence type="predicted"/>
<reference evidence="2 3" key="1">
    <citation type="submission" date="2020-07" db="EMBL/GenBank/DDBJ databases">
        <title>Novel species isolated from subtropical streams in China.</title>
        <authorList>
            <person name="Lu H."/>
        </authorList>
    </citation>
    <scope>NUCLEOTIDE SEQUENCE [LARGE SCALE GENOMIC DNA]</scope>
    <source>
        <strain evidence="2 3">FT3S</strain>
    </source>
</reference>
<dbReference type="AlphaFoldDB" id="A0A7W2EHY5"/>
<gene>
    <name evidence="2" type="ORF">H3H36_12955</name>
</gene>
<sequence length="113" mass="11788">MPFKNVEACIDKHGPEQALPSKTFQPAFTGKSSNNAGFLTAILRAEGLLSAAPDGEGRHIIAGNWAEWKSSVLALAGQKIEAAAPSVAEASKEDAATASNDTSNPGESPRRKK</sequence>